<dbReference type="AlphaFoldDB" id="A0A803LTI4"/>
<dbReference type="Pfam" id="PF06955">
    <property type="entry name" value="XET_C"/>
    <property type="match status" value="1"/>
</dbReference>
<dbReference type="GO" id="GO:0042546">
    <property type="term" value="P:cell wall biogenesis"/>
    <property type="evidence" value="ECO:0007669"/>
    <property type="project" value="InterPro"/>
</dbReference>
<evidence type="ECO:0000256" key="6">
    <source>
        <dbReference type="PIRSR" id="PIRSR005604-1"/>
    </source>
</evidence>
<comment type="function">
    <text evidence="8">Catalyzes xyloglucan endohydrolysis (XEH) and/or endotransglycosylation (XET). Cleaves and religates xyloglucan polymers, an essential constituent of the primary cell wall, and thereby participates in cell wall construction of growing tissues.</text>
</comment>
<evidence type="ECO:0000256" key="2">
    <source>
        <dbReference type="ARBA" id="ARBA00022801"/>
    </source>
</evidence>
<dbReference type="InterPro" id="IPR044791">
    <property type="entry name" value="Beta-glucanase/XTH"/>
</dbReference>
<dbReference type="GeneID" id="110711664"/>
<feature type="active site" description="Proton donor" evidence="6">
    <location>
        <position position="110"/>
    </location>
</feature>
<keyword evidence="3" id="KW-1015">Disulfide bond</keyword>
<feature type="domain" description="GH16" evidence="9">
    <location>
        <begin position="1"/>
        <end position="221"/>
    </location>
</feature>
<proteinExistence type="inferred from homology"/>
<evidence type="ECO:0000259" key="9">
    <source>
        <dbReference type="PROSITE" id="PS51762"/>
    </source>
</evidence>
<dbReference type="InterPro" id="IPR016455">
    <property type="entry name" value="XTH"/>
</dbReference>
<organism evidence="10 11">
    <name type="scientific">Chenopodium quinoa</name>
    <name type="common">Quinoa</name>
    <dbReference type="NCBI Taxonomy" id="63459"/>
    <lineage>
        <taxon>Eukaryota</taxon>
        <taxon>Viridiplantae</taxon>
        <taxon>Streptophyta</taxon>
        <taxon>Embryophyta</taxon>
        <taxon>Tracheophyta</taxon>
        <taxon>Spermatophyta</taxon>
        <taxon>Magnoliopsida</taxon>
        <taxon>eudicotyledons</taxon>
        <taxon>Gunneridae</taxon>
        <taxon>Pentapetalae</taxon>
        <taxon>Caryophyllales</taxon>
        <taxon>Chenopodiaceae</taxon>
        <taxon>Chenopodioideae</taxon>
        <taxon>Atripliceae</taxon>
        <taxon>Chenopodium</taxon>
    </lineage>
</organism>
<dbReference type="PANTHER" id="PTHR31062">
    <property type="entry name" value="XYLOGLUCAN ENDOTRANSGLUCOSYLASE/HYDROLASE PROTEIN 8-RELATED"/>
    <property type="match status" value="1"/>
</dbReference>
<gene>
    <name evidence="10" type="primary">LOC110711664</name>
</gene>
<name>A0A803LTI4_CHEQI</name>
<keyword evidence="8" id="KW-0732">Signal</keyword>
<dbReference type="EnsemblPlants" id="AUR62018528-RA">
    <property type="protein sequence ID" value="AUR62018528-RA:cds"/>
    <property type="gene ID" value="AUR62018528"/>
</dbReference>
<evidence type="ECO:0000256" key="7">
    <source>
        <dbReference type="PIRSR" id="PIRSR005604-2"/>
    </source>
</evidence>
<evidence type="ECO:0000313" key="10">
    <source>
        <dbReference type="EnsemblPlants" id="AUR62018528-RA:cds"/>
    </source>
</evidence>
<dbReference type="GO" id="GO:0071555">
    <property type="term" value="P:cell wall organization"/>
    <property type="evidence" value="ECO:0007669"/>
    <property type="project" value="UniProtKB-KW"/>
</dbReference>
<comment type="subcellular location">
    <subcellularLocation>
        <location evidence="8">Secreted</location>
        <location evidence="8">Cell wall</location>
    </subcellularLocation>
    <subcellularLocation>
        <location evidence="8">Secreted</location>
        <location evidence="8">Extracellular space</location>
        <location evidence="8">Apoplast</location>
    </subcellularLocation>
</comment>
<dbReference type="InterPro" id="IPR010713">
    <property type="entry name" value="XET_C"/>
</dbReference>
<accession>A0A803LTI4</accession>
<dbReference type="CDD" id="cd02176">
    <property type="entry name" value="GH16_XET"/>
    <property type="match status" value="1"/>
</dbReference>
<keyword evidence="8" id="KW-0052">Apoplast</keyword>
<dbReference type="InterPro" id="IPR013320">
    <property type="entry name" value="ConA-like_dom_sf"/>
</dbReference>
<dbReference type="InterPro" id="IPR008263">
    <property type="entry name" value="GH16_AS"/>
</dbReference>
<dbReference type="GO" id="GO:0010411">
    <property type="term" value="P:xyloglucan metabolic process"/>
    <property type="evidence" value="ECO:0007669"/>
    <property type="project" value="InterPro"/>
</dbReference>
<dbReference type="SUPFAM" id="SSF49899">
    <property type="entry name" value="Concanavalin A-like lectins/glucanases"/>
    <property type="match status" value="1"/>
</dbReference>
<reference evidence="10" key="2">
    <citation type="submission" date="2021-03" db="UniProtKB">
        <authorList>
            <consortium name="EnsemblPlants"/>
        </authorList>
    </citation>
    <scope>IDENTIFICATION</scope>
</reference>
<dbReference type="PRINTS" id="PR00737">
    <property type="entry name" value="GLHYDRLASE16"/>
</dbReference>
<evidence type="ECO:0000313" key="11">
    <source>
        <dbReference type="Proteomes" id="UP000596660"/>
    </source>
</evidence>
<evidence type="ECO:0000256" key="1">
    <source>
        <dbReference type="ARBA" id="ARBA00022679"/>
    </source>
</evidence>
<dbReference type="EC" id="2.4.1.207" evidence="8"/>
<feature type="signal peptide" evidence="8">
    <location>
        <begin position="1"/>
        <end position="27"/>
    </location>
</feature>
<evidence type="ECO:0000256" key="3">
    <source>
        <dbReference type="ARBA" id="ARBA00023157"/>
    </source>
</evidence>
<dbReference type="Proteomes" id="UP000596660">
    <property type="component" value="Unplaced"/>
</dbReference>
<evidence type="ECO:0000256" key="4">
    <source>
        <dbReference type="ARBA" id="ARBA00023180"/>
    </source>
</evidence>
<dbReference type="InterPro" id="IPR000757">
    <property type="entry name" value="Beta-glucanase-like"/>
</dbReference>
<protein>
    <recommendedName>
        <fullName evidence="8">Xyloglucan endotransglucosylase/hydrolase</fullName>
        <ecNumber evidence="8">2.4.1.207</ecNumber>
    </recommendedName>
</protein>
<keyword evidence="11" id="KW-1185">Reference proteome</keyword>
<keyword evidence="4" id="KW-0325">Glycoprotein</keyword>
<dbReference type="SMR" id="A0A803LTI4"/>
<dbReference type="Pfam" id="PF00722">
    <property type="entry name" value="Glyco_hydro_16"/>
    <property type="match status" value="1"/>
</dbReference>
<dbReference type="PIRSF" id="PIRSF005604">
    <property type="entry name" value="XET"/>
    <property type="match status" value="1"/>
</dbReference>
<dbReference type="Gramene" id="AUR62018528-RA">
    <property type="protein sequence ID" value="AUR62018528-RA:cds"/>
    <property type="gene ID" value="AUR62018528"/>
</dbReference>
<evidence type="ECO:0000256" key="8">
    <source>
        <dbReference type="RuleBase" id="RU361120"/>
    </source>
</evidence>
<keyword evidence="8" id="KW-0964">Secreted</keyword>
<dbReference type="Gene3D" id="2.60.120.200">
    <property type="match status" value="1"/>
</dbReference>
<dbReference type="OMA" id="NGHHAKM"/>
<dbReference type="GO" id="GO:0016762">
    <property type="term" value="F:xyloglucan:xyloglucosyl transferase activity"/>
    <property type="evidence" value="ECO:0007669"/>
    <property type="project" value="UniProtKB-EC"/>
</dbReference>
<comment type="similarity">
    <text evidence="8">Belongs to the glycosyl hydrolase 16 family.</text>
</comment>
<feature type="glycosylation site" description="N-linked (GlcNAc...) asparagine" evidence="7">
    <location>
        <position position="114"/>
    </location>
</feature>
<keyword evidence="2 8" id="KW-0378">Hydrolase</keyword>
<feature type="active site" description="Nucleophile" evidence="6">
    <location>
        <position position="106"/>
    </location>
</feature>
<keyword evidence="8" id="KW-0134">Cell wall</keyword>
<dbReference type="PROSITE" id="PS51762">
    <property type="entry name" value="GH16_2"/>
    <property type="match status" value="1"/>
</dbReference>
<evidence type="ECO:0000256" key="5">
    <source>
        <dbReference type="ARBA" id="ARBA00023295"/>
    </source>
</evidence>
<dbReference type="InterPro" id="IPR008264">
    <property type="entry name" value="Beta_glucanase"/>
</dbReference>
<comment type="PTM">
    <text evidence="8">Contains at least one intrachain disulfide bond essential for its enzymatic activity.</text>
</comment>
<dbReference type="RefSeq" id="XP_021745772.1">
    <property type="nucleotide sequence ID" value="XM_021890080.1"/>
</dbReference>
<dbReference type="PROSITE" id="PS01034">
    <property type="entry name" value="GH16_1"/>
    <property type="match status" value="1"/>
</dbReference>
<dbReference type="KEGG" id="cqi:110711664"/>
<sequence>MGITLMGHEKMLIVVVVALMVSSTVYGVGGNFRDEFEPTFGDHRVNMAGRDLSLSLDQYSGSGFRSKREYLYGRLDMQMKFVEGNSAGTVTTLYLTSDQSTGRHDEIDFEFLGNVSGQPYTIHTNVFSQGQGSREQQFHLWFDPSKAFHTYSIVWNPKLIMFLVDETPLRVFRNYENHGITFFPKRQPQKIHASLWEADDWATRGGLEKIDWTKAPFVAHYRNFNIDTSPNGAYRNHDLNAQSRKRLRWVQKNYMIYNYCTDWKRFTSSFPPECKHAKFN</sequence>
<reference evidence="10" key="1">
    <citation type="journal article" date="2017" name="Nature">
        <title>The genome of Chenopodium quinoa.</title>
        <authorList>
            <person name="Jarvis D.E."/>
            <person name="Ho Y.S."/>
            <person name="Lightfoot D.J."/>
            <person name="Schmoeckel S.M."/>
            <person name="Li B."/>
            <person name="Borm T.J.A."/>
            <person name="Ohyanagi H."/>
            <person name="Mineta K."/>
            <person name="Michell C.T."/>
            <person name="Saber N."/>
            <person name="Kharbatia N.M."/>
            <person name="Rupper R.R."/>
            <person name="Sharp A.R."/>
            <person name="Dally N."/>
            <person name="Boughton B.A."/>
            <person name="Woo Y.H."/>
            <person name="Gao G."/>
            <person name="Schijlen E.G.W.M."/>
            <person name="Guo X."/>
            <person name="Momin A.A."/>
            <person name="Negrao S."/>
            <person name="Al-Babili S."/>
            <person name="Gehring C."/>
            <person name="Roessner U."/>
            <person name="Jung C."/>
            <person name="Murphy K."/>
            <person name="Arold S.T."/>
            <person name="Gojobori T."/>
            <person name="van der Linden C.G."/>
            <person name="van Loo E.N."/>
            <person name="Jellen E.N."/>
            <person name="Maughan P.J."/>
            <person name="Tester M."/>
        </authorList>
    </citation>
    <scope>NUCLEOTIDE SEQUENCE [LARGE SCALE GENOMIC DNA]</scope>
    <source>
        <strain evidence="10">cv. PI 614886</strain>
    </source>
</reference>
<keyword evidence="1 8" id="KW-0808">Transferase</keyword>
<keyword evidence="8" id="KW-0961">Cell wall biogenesis/degradation</keyword>
<dbReference type="OrthoDB" id="4781at2759"/>
<feature type="chain" id="PRO_5031594091" description="Xyloglucan endotransglucosylase/hydrolase" evidence="8">
    <location>
        <begin position="28"/>
        <end position="280"/>
    </location>
</feature>
<dbReference type="GO" id="GO:0048046">
    <property type="term" value="C:apoplast"/>
    <property type="evidence" value="ECO:0007669"/>
    <property type="project" value="UniProtKB-SubCell"/>
</dbReference>
<dbReference type="GO" id="GO:0004553">
    <property type="term" value="F:hydrolase activity, hydrolyzing O-glycosyl compounds"/>
    <property type="evidence" value="ECO:0007669"/>
    <property type="project" value="InterPro"/>
</dbReference>
<keyword evidence="5 8" id="KW-0326">Glycosidase</keyword>
<dbReference type="FunFam" id="2.60.120.200:FF:000025">
    <property type="entry name" value="Xyloglucan endotransglucosylase/hydrolase"/>
    <property type="match status" value="1"/>
</dbReference>